<reference evidence="1" key="1">
    <citation type="submission" date="2022-01" db="EMBL/GenBank/DDBJ databases">
        <title>Novel bile acid biosynthetic pathways are enriched in the microbiome of centenarians.</title>
        <authorList>
            <person name="Sato Y."/>
            <person name="Atarashi K."/>
            <person name="Plichta R.D."/>
            <person name="Arai Y."/>
            <person name="Sasajima S."/>
            <person name="Kearney M.S."/>
            <person name="Suda W."/>
            <person name="Takeshita K."/>
            <person name="Sasaki T."/>
            <person name="Okamoto S."/>
            <person name="Skelly N.A."/>
            <person name="Okamura Y."/>
            <person name="Vlamakis H."/>
            <person name="Li Y."/>
            <person name="Tanoue T."/>
            <person name="Takei H."/>
            <person name="Nittono H."/>
            <person name="Narushima S."/>
            <person name="Irie J."/>
            <person name="Itoh H."/>
            <person name="Moriya K."/>
            <person name="Sugiura Y."/>
            <person name="Suematsu M."/>
            <person name="Moritoki N."/>
            <person name="Shibata S."/>
            <person name="Littman R.D."/>
            <person name="Fischbach A.M."/>
            <person name="Uwamino Y."/>
            <person name="Inoue T."/>
            <person name="Honda A."/>
            <person name="Hattori M."/>
            <person name="Murai T."/>
            <person name="Xavier J.R."/>
            <person name="Hirose N."/>
            <person name="Honda K."/>
        </authorList>
    </citation>
    <scope>NUCLEOTIDE SEQUENCE</scope>
    <source>
        <strain evidence="1">CE91-St12</strain>
    </source>
</reference>
<evidence type="ECO:0000313" key="1">
    <source>
        <dbReference type="EMBL" id="GKH14853.1"/>
    </source>
</evidence>
<proteinExistence type="predicted"/>
<dbReference type="AlphaFoldDB" id="A0AA37JUI2"/>
<gene>
    <name evidence="1" type="ORF">CE91St12_30630</name>
</gene>
<evidence type="ECO:0000313" key="2">
    <source>
        <dbReference type="Proteomes" id="UP001055048"/>
    </source>
</evidence>
<name>A0AA37JUI2_BACUN</name>
<comment type="caution">
    <text evidence="1">The sequence shown here is derived from an EMBL/GenBank/DDBJ whole genome shotgun (WGS) entry which is preliminary data.</text>
</comment>
<organism evidence="1 2">
    <name type="scientific">Bacteroides uniformis</name>
    <dbReference type="NCBI Taxonomy" id="820"/>
    <lineage>
        <taxon>Bacteria</taxon>
        <taxon>Pseudomonadati</taxon>
        <taxon>Bacteroidota</taxon>
        <taxon>Bacteroidia</taxon>
        <taxon>Bacteroidales</taxon>
        <taxon>Bacteroidaceae</taxon>
        <taxon>Bacteroides</taxon>
    </lineage>
</organism>
<accession>A0AA37JUI2</accession>
<dbReference type="Proteomes" id="UP001055048">
    <property type="component" value="Unassembled WGS sequence"/>
</dbReference>
<sequence length="82" mass="9527">MHKNKSGIEPYNLGVGTIFIIHMVMAEINDNKFIASCEELRAWVEEHHHFPGDKHYTLYHKIKYTRKNQSRCIGGLEKADVS</sequence>
<dbReference type="EMBL" id="BQNL01000001">
    <property type="protein sequence ID" value="GKH14853.1"/>
    <property type="molecule type" value="Genomic_DNA"/>
</dbReference>
<protein>
    <submittedName>
        <fullName evidence="1">Uncharacterized protein</fullName>
    </submittedName>
</protein>